<dbReference type="AlphaFoldDB" id="A0AA38FX66"/>
<sequence length="176" mass="19849">YGDMPAHNLLWRDCQKTSDSVSARLAVIPIVQEARGLDAGPRLVQKLVGLGDNRTSDIVARIAEEEVAHVAVGVSWFMQVCRNMDRIPDETFRELLEELDVELKGPFNYSARTEAGIPRDWYDASNMDGPRWSKHLDLRKDKGITVLPVVSPEDYCNPHHSPIDESNRTTNSNLHD</sequence>
<reference evidence="2 3" key="1">
    <citation type="journal article" date="2021" name="Nat. Plants">
        <title>The Taxus genome provides insights into paclitaxel biosynthesis.</title>
        <authorList>
            <person name="Xiong X."/>
            <person name="Gou J."/>
            <person name="Liao Q."/>
            <person name="Li Y."/>
            <person name="Zhou Q."/>
            <person name="Bi G."/>
            <person name="Li C."/>
            <person name="Du R."/>
            <person name="Wang X."/>
            <person name="Sun T."/>
            <person name="Guo L."/>
            <person name="Liang H."/>
            <person name="Lu P."/>
            <person name="Wu Y."/>
            <person name="Zhang Z."/>
            <person name="Ro D.K."/>
            <person name="Shang Y."/>
            <person name="Huang S."/>
            <person name="Yan J."/>
        </authorList>
    </citation>
    <scope>NUCLEOTIDE SEQUENCE [LARGE SCALE GENOMIC DNA]</scope>
    <source>
        <strain evidence="2">Ta-2019</strain>
    </source>
</reference>
<dbReference type="InterPro" id="IPR007402">
    <property type="entry name" value="DUF455"/>
</dbReference>
<feature type="region of interest" description="Disordered" evidence="1">
    <location>
        <begin position="155"/>
        <end position="176"/>
    </location>
</feature>
<dbReference type="Proteomes" id="UP000824469">
    <property type="component" value="Unassembled WGS sequence"/>
</dbReference>
<dbReference type="CDD" id="cd00657">
    <property type="entry name" value="Ferritin_like"/>
    <property type="match status" value="1"/>
</dbReference>
<dbReference type="SUPFAM" id="SSF47240">
    <property type="entry name" value="Ferritin-like"/>
    <property type="match status" value="1"/>
</dbReference>
<name>A0AA38FX66_TAXCH</name>
<gene>
    <name evidence="2" type="ORF">KI387_026640</name>
</gene>
<dbReference type="OMA" id="KDEHSAN"/>
<evidence type="ECO:0000313" key="2">
    <source>
        <dbReference type="EMBL" id="KAH9311605.1"/>
    </source>
</evidence>
<dbReference type="InterPro" id="IPR009078">
    <property type="entry name" value="Ferritin-like_SF"/>
</dbReference>
<evidence type="ECO:0000256" key="1">
    <source>
        <dbReference type="SAM" id="MobiDB-lite"/>
    </source>
</evidence>
<keyword evidence="3" id="KW-1185">Reference proteome</keyword>
<organism evidence="2 3">
    <name type="scientific">Taxus chinensis</name>
    <name type="common">Chinese yew</name>
    <name type="synonym">Taxus wallichiana var. chinensis</name>
    <dbReference type="NCBI Taxonomy" id="29808"/>
    <lineage>
        <taxon>Eukaryota</taxon>
        <taxon>Viridiplantae</taxon>
        <taxon>Streptophyta</taxon>
        <taxon>Embryophyta</taxon>
        <taxon>Tracheophyta</taxon>
        <taxon>Spermatophyta</taxon>
        <taxon>Pinopsida</taxon>
        <taxon>Pinidae</taxon>
        <taxon>Conifers II</taxon>
        <taxon>Cupressales</taxon>
        <taxon>Taxaceae</taxon>
        <taxon>Taxus</taxon>
    </lineage>
</organism>
<accession>A0AA38FX66</accession>
<feature type="non-terminal residue" evidence="2">
    <location>
        <position position="1"/>
    </location>
</feature>
<proteinExistence type="predicted"/>
<protein>
    <recommendedName>
        <fullName evidence="4">Ferritin-like domain-containing protein</fullName>
    </recommendedName>
</protein>
<evidence type="ECO:0000313" key="3">
    <source>
        <dbReference type="Proteomes" id="UP000824469"/>
    </source>
</evidence>
<feature type="non-terminal residue" evidence="2">
    <location>
        <position position="176"/>
    </location>
</feature>
<evidence type="ECO:0008006" key="4">
    <source>
        <dbReference type="Google" id="ProtNLM"/>
    </source>
</evidence>
<dbReference type="PANTHER" id="PTHR42782:SF4">
    <property type="entry name" value="DUF455 DOMAIN-CONTAINING PROTEIN"/>
    <property type="match status" value="1"/>
</dbReference>
<comment type="caution">
    <text evidence="2">The sequence shown here is derived from an EMBL/GenBank/DDBJ whole genome shotgun (WGS) entry which is preliminary data.</text>
</comment>
<dbReference type="EMBL" id="JAHRHJ020000006">
    <property type="protein sequence ID" value="KAH9311605.1"/>
    <property type="molecule type" value="Genomic_DNA"/>
</dbReference>
<dbReference type="PANTHER" id="PTHR42782">
    <property type="entry name" value="SI:CH73-314G15.3"/>
    <property type="match status" value="1"/>
</dbReference>
<dbReference type="Pfam" id="PF04305">
    <property type="entry name" value="DUF455"/>
    <property type="match status" value="1"/>
</dbReference>